<dbReference type="Pfam" id="PF01966">
    <property type="entry name" value="HD"/>
    <property type="match status" value="1"/>
</dbReference>
<gene>
    <name evidence="2" type="ORF">BKD89_06400</name>
</gene>
<dbReference type="Gene3D" id="1.20.58.1910">
    <property type="match status" value="1"/>
</dbReference>
<dbReference type="CDD" id="cd00077">
    <property type="entry name" value="HDc"/>
    <property type="match status" value="1"/>
</dbReference>
<feature type="domain" description="HD/PDEase" evidence="1">
    <location>
        <begin position="21"/>
        <end position="135"/>
    </location>
</feature>
<dbReference type="EMBL" id="CP017686">
    <property type="protein sequence ID" value="AYQ55426.1"/>
    <property type="molecule type" value="Genomic_DNA"/>
</dbReference>
<dbReference type="PANTHER" id="PTHR33594">
    <property type="entry name" value="SUPERFAMILY HYDROLASE, PUTATIVE (AFU_ORTHOLOGUE AFUA_1G03035)-RELATED"/>
    <property type="match status" value="1"/>
</dbReference>
<dbReference type="GeneID" id="41322077"/>
<accession>A0A3G3IHW2</accession>
<organism evidence="2 3">
    <name type="scientific">Methanomethylophilus alvi</name>
    <dbReference type="NCBI Taxonomy" id="1291540"/>
    <lineage>
        <taxon>Archaea</taxon>
        <taxon>Methanobacteriati</taxon>
        <taxon>Thermoplasmatota</taxon>
        <taxon>Thermoplasmata</taxon>
        <taxon>Methanomassiliicoccales</taxon>
        <taxon>Methanomethylophilaceae</taxon>
        <taxon>Methanomethylophilus</taxon>
    </lineage>
</organism>
<evidence type="ECO:0000313" key="2">
    <source>
        <dbReference type="EMBL" id="AYQ55426.1"/>
    </source>
</evidence>
<dbReference type="Gene3D" id="1.10.472.50">
    <property type="entry name" value="HD-domain/PDEase-like"/>
    <property type="match status" value="1"/>
</dbReference>
<evidence type="ECO:0000259" key="1">
    <source>
        <dbReference type="SMART" id="SM00471"/>
    </source>
</evidence>
<reference evidence="2 3" key="1">
    <citation type="submission" date="2016-10" db="EMBL/GenBank/DDBJ databases">
        <title>Complete genome of the TMA-utilizing, human hosted archaeon Methanomethylophilus alvus Gen. nov, sp. nov., strain Mx-05, derived from a pure culture.</title>
        <authorList>
            <person name="Brugere J.-F."/>
            <person name="Ben Hania W."/>
            <person name="Chaudhary P.P."/>
            <person name="Gaci N."/>
            <person name="Borrel G."/>
            <person name="Cao Van Tuat L."/>
            <person name="Fardeau M.-L."/>
            <person name="Harris H.M.B."/>
            <person name="O'Toole P.W."/>
            <person name="Ollivier B."/>
        </authorList>
    </citation>
    <scope>NUCLEOTIDE SEQUENCE [LARGE SCALE GENOMIC DNA]</scope>
    <source>
        <strain evidence="2 3">Mx-05</strain>
    </source>
</reference>
<dbReference type="InterPro" id="IPR006674">
    <property type="entry name" value="HD_domain"/>
</dbReference>
<dbReference type="AlphaFoldDB" id="A0A3G3IHW2"/>
<proteinExistence type="predicted"/>
<sequence>MDPGSKKAAMEFIEKFYEGESTGHDYWHSIRVYNMAMAICDTEPEADRDIVGMAALLHDLDDRKLGGDDENLPVASGFLKTHGATQSETKRIIEIIHQISFKGEDSVVPACIEGKIVQDADRLDAIGAIGIARTFAYGGAHKRPIWNPNNRPKEKMSAEEYYGSRSDSIAHFYEKLLKLRSMMNTDEGKRVAQRRHDCMLIYLDEFMDEWNGKR</sequence>
<name>A0A3G3IHW2_9ARCH</name>
<dbReference type="InterPro" id="IPR003607">
    <property type="entry name" value="HD/PDEase_dom"/>
</dbReference>
<dbReference type="SUPFAM" id="SSF109604">
    <property type="entry name" value="HD-domain/PDEase-like"/>
    <property type="match status" value="1"/>
</dbReference>
<dbReference type="PANTHER" id="PTHR33594:SF1">
    <property type="entry name" value="HD_PDEASE DOMAIN-CONTAINING PROTEIN"/>
    <property type="match status" value="1"/>
</dbReference>
<keyword evidence="2" id="KW-0378">Hydrolase</keyword>
<dbReference type="RefSeq" id="WP_015505194.1">
    <property type="nucleotide sequence ID" value="NZ_CP017686.1"/>
</dbReference>
<dbReference type="OMA" id="GHDWFHI"/>
<dbReference type="SMART" id="SM00471">
    <property type="entry name" value="HDc"/>
    <property type="match status" value="1"/>
</dbReference>
<dbReference type="Proteomes" id="UP000273278">
    <property type="component" value="Chromosome"/>
</dbReference>
<evidence type="ECO:0000313" key="3">
    <source>
        <dbReference type="Proteomes" id="UP000273278"/>
    </source>
</evidence>
<dbReference type="GO" id="GO:0016787">
    <property type="term" value="F:hydrolase activity"/>
    <property type="evidence" value="ECO:0007669"/>
    <property type="project" value="UniProtKB-KW"/>
</dbReference>
<protein>
    <submittedName>
        <fullName evidence="2">Phosphohydrolase</fullName>
    </submittedName>
</protein>